<dbReference type="Pfam" id="PF00229">
    <property type="entry name" value="TNF"/>
    <property type="match status" value="1"/>
</dbReference>
<feature type="coiled-coil region" evidence="7">
    <location>
        <begin position="98"/>
        <end position="125"/>
    </location>
</feature>
<dbReference type="InterPro" id="IPR006052">
    <property type="entry name" value="TNF_dom"/>
</dbReference>
<dbReference type="Gene3D" id="2.60.120.40">
    <property type="match status" value="1"/>
</dbReference>
<name>A0A8J6HTW3_TENMO</name>
<dbReference type="InterPro" id="IPR008983">
    <property type="entry name" value="Tumour_necrosis_fac-like_dom"/>
</dbReference>
<evidence type="ECO:0000256" key="8">
    <source>
        <dbReference type="SAM" id="MobiDB-lite"/>
    </source>
</evidence>
<dbReference type="AlphaFoldDB" id="A0A8J6HTW3"/>
<keyword evidence="7" id="KW-0175">Coiled coil</keyword>
<evidence type="ECO:0000259" key="10">
    <source>
        <dbReference type="PROSITE" id="PS50049"/>
    </source>
</evidence>
<evidence type="ECO:0000256" key="5">
    <source>
        <dbReference type="ARBA" id="ARBA00023157"/>
    </source>
</evidence>
<comment type="subcellular location">
    <subcellularLocation>
        <location evidence="1">Secreted</location>
    </subcellularLocation>
</comment>
<keyword evidence="6" id="KW-0325">Glycoprotein</keyword>
<keyword evidence="4" id="KW-0964">Secreted</keyword>
<dbReference type="InterPro" id="IPR021184">
    <property type="entry name" value="TNF_CS"/>
</dbReference>
<dbReference type="GO" id="GO:0005125">
    <property type="term" value="F:cytokine activity"/>
    <property type="evidence" value="ECO:0007669"/>
    <property type="project" value="UniProtKB-KW"/>
</dbReference>
<feature type="domain" description="THD" evidence="10">
    <location>
        <begin position="319"/>
        <end position="469"/>
    </location>
</feature>
<feature type="region of interest" description="Disordered" evidence="8">
    <location>
        <begin position="216"/>
        <end position="242"/>
    </location>
</feature>
<dbReference type="GO" id="GO:0005164">
    <property type="term" value="F:tumor necrosis factor receptor binding"/>
    <property type="evidence" value="ECO:0007669"/>
    <property type="project" value="InterPro"/>
</dbReference>
<evidence type="ECO:0000256" key="9">
    <source>
        <dbReference type="SAM" id="Phobius"/>
    </source>
</evidence>
<dbReference type="GO" id="GO:0016020">
    <property type="term" value="C:membrane"/>
    <property type="evidence" value="ECO:0007669"/>
    <property type="project" value="InterPro"/>
</dbReference>
<dbReference type="Proteomes" id="UP000719412">
    <property type="component" value="Unassembled WGS sequence"/>
</dbReference>
<dbReference type="PANTHER" id="PTHR15151:SF24">
    <property type="entry name" value="A PROLIFERATION-INDUCING LIGAND-LIKE PROTEIN-RELATED"/>
    <property type="match status" value="1"/>
</dbReference>
<proteinExistence type="inferred from homology"/>
<feature type="transmembrane region" description="Helical" evidence="9">
    <location>
        <begin position="71"/>
        <end position="93"/>
    </location>
</feature>
<keyword evidence="5" id="KW-1015">Disulfide bond</keyword>
<keyword evidence="9" id="KW-0472">Membrane</keyword>
<feature type="compositionally biased region" description="Basic residues" evidence="8">
    <location>
        <begin position="216"/>
        <end position="230"/>
    </location>
</feature>
<keyword evidence="9" id="KW-1133">Transmembrane helix</keyword>
<gene>
    <name evidence="11" type="ORF">GEV33_002222</name>
</gene>
<evidence type="ECO:0000313" key="12">
    <source>
        <dbReference type="Proteomes" id="UP000719412"/>
    </source>
</evidence>
<evidence type="ECO:0000256" key="1">
    <source>
        <dbReference type="ARBA" id="ARBA00004613"/>
    </source>
</evidence>
<dbReference type="PANTHER" id="PTHR15151">
    <property type="entry name" value="PROTEIN EIGER"/>
    <property type="match status" value="1"/>
</dbReference>
<dbReference type="InterPro" id="IPR051748">
    <property type="entry name" value="TNF_Ligand_Superfamily"/>
</dbReference>
<sequence>MRLRFIFSFETLPEFVPPSSLNRGPPQDEPSSRDCCCVHIDRGQDCKLPIKEDQNFSKKAKIASKVDAFKVPLVLINAAFLLLTIILLITVFLPANRITELRQEVDNLKSAVEILQKKIDSQDDKNNEKSLTDLLKAATLAPSDLDEYYDYDDPVDYSEYEYDDYEKSLLNQLTGEEFTKDAKKATVPPRVKRNIVGYTQDGIAIISESDVEMRHRRKMKNHSHHHHHHPSTPSPPSSYSHPHMTIQEEVDQTTETPTSTNSRRHSKVFYKSGKFHNSGDNPDAEFVVVGGEGGRRRHRQRRLEFDDRFIKTGRMRPLPTAHFHGSTSNYTLGTHDNFFGNGHLKHTQKTYIDWSQSSWFRDLAMDRHFSLSNGALTMKESGLYFIYAQIYYYDEHDINGFLVYKNNNDILLQCTTMTHSVQNVTKGNTCFTAAAEYLNENDQIHLEDLSQGRGSIFEPGKSFFGVIKLGDVKI</sequence>
<reference evidence="11" key="2">
    <citation type="submission" date="2021-08" db="EMBL/GenBank/DDBJ databases">
        <authorList>
            <person name="Eriksson T."/>
        </authorList>
    </citation>
    <scope>NUCLEOTIDE SEQUENCE</scope>
    <source>
        <strain evidence="11">Stoneville</strain>
        <tissue evidence="11">Whole head</tissue>
    </source>
</reference>
<evidence type="ECO:0000256" key="3">
    <source>
        <dbReference type="ARBA" id="ARBA00022514"/>
    </source>
</evidence>
<dbReference type="GO" id="GO:0006955">
    <property type="term" value="P:immune response"/>
    <property type="evidence" value="ECO:0007669"/>
    <property type="project" value="InterPro"/>
</dbReference>
<keyword evidence="3" id="KW-0202">Cytokine</keyword>
<evidence type="ECO:0000256" key="4">
    <source>
        <dbReference type="ARBA" id="ARBA00022525"/>
    </source>
</evidence>
<accession>A0A8J6HTW3</accession>
<evidence type="ECO:0000313" key="11">
    <source>
        <dbReference type="EMBL" id="KAH0820564.1"/>
    </source>
</evidence>
<keyword evidence="9" id="KW-0812">Transmembrane</keyword>
<comment type="caution">
    <text evidence="11">The sequence shown here is derived from an EMBL/GenBank/DDBJ whole genome shotgun (WGS) entry which is preliminary data.</text>
</comment>
<dbReference type="SUPFAM" id="SSF49842">
    <property type="entry name" value="TNF-like"/>
    <property type="match status" value="1"/>
</dbReference>
<evidence type="ECO:0000256" key="6">
    <source>
        <dbReference type="ARBA" id="ARBA00023180"/>
    </source>
</evidence>
<dbReference type="GO" id="GO:0005615">
    <property type="term" value="C:extracellular space"/>
    <property type="evidence" value="ECO:0007669"/>
    <property type="project" value="UniProtKB-KW"/>
</dbReference>
<evidence type="ECO:0000256" key="7">
    <source>
        <dbReference type="SAM" id="Coils"/>
    </source>
</evidence>
<comment type="similarity">
    <text evidence="2">Belongs to the tumor necrosis factor family.</text>
</comment>
<dbReference type="PROSITE" id="PS00251">
    <property type="entry name" value="THD_1"/>
    <property type="match status" value="1"/>
</dbReference>
<organism evidence="11 12">
    <name type="scientific">Tenebrio molitor</name>
    <name type="common">Yellow mealworm beetle</name>
    <dbReference type="NCBI Taxonomy" id="7067"/>
    <lineage>
        <taxon>Eukaryota</taxon>
        <taxon>Metazoa</taxon>
        <taxon>Ecdysozoa</taxon>
        <taxon>Arthropoda</taxon>
        <taxon>Hexapoda</taxon>
        <taxon>Insecta</taxon>
        <taxon>Pterygota</taxon>
        <taxon>Neoptera</taxon>
        <taxon>Endopterygota</taxon>
        <taxon>Coleoptera</taxon>
        <taxon>Polyphaga</taxon>
        <taxon>Cucujiformia</taxon>
        <taxon>Tenebrionidae</taxon>
        <taxon>Tenebrio</taxon>
    </lineage>
</organism>
<dbReference type="PROSITE" id="PS50049">
    <property type="entry name" value="THD_2"/>
    <property type="match status" value="1"/>
</dbReference>
<reference evidence="11" key="1">
    <citation type="journal article" date="2020" name="J Insects Food Feed">
        <title>The yellow mealworm (Tenebrio molitor) genome: a resource for the emerging insects as food and feed industry.</title>
        <authorList>
            <person name="Eriksson T."/>
            <person name="Andere A."/>
            <person name="Kelstrup H."/>
            <person name="Emery V."/>
            <person name="Picard C."/>
        </authorList>
    </citation>
    <scope>NUCLEOTIDE SEQUENCE</scope>
    <source>
        <strain evidence="11">Stoneville</strain>
        <tissue evidence="11">Whole head</tissue>
    </source>
</reference>
<protein>
    <recommendedName>
        <fullName evidence="10">THD domain-containing protein</fullName>
    </recommendedName>
</protein>
<dbReference type="EMBL" id="JABDTM020011516">
    <property type="protein sequence ID" value="KAH0820564.1"/>
    <property type="molecule type" value="Genomic_DNA"/>
</dbReference>
<evidence type="ECO:0000256" key="2">
    <source>
        <dbReference type="ARBA" id="ARBA00008670"/>
    </source>
</evidence>
<keyword evidence="12" id="KW-1185">Reference proteome</keyword>